<dbReference type="Proteomes" id="UP000002497">
    <property type="component" value="Unassembled WGS sequence"/>
</dbReference>
<evidence type="ECO:0000313" key="2">
    <source>
        <dbReference type="EMBL" id="EFW15968.1"/>
    </source>
</evidence>
<dbReference type="EMBL" id="GL636499">
    <property type="protein sequence ID" value="EFW15968.1"/>
    <property type="molecule type" value="Genomic_DNA"/>
</dbReference>
<name>E9DCP3_COCPS</name>
<sequence>MCGSSCSSLCQRCHSTTSRFRRRASARAVYRGDKSTLHLEPTTPMRPRRQNQRK</sequence>
<dbReference type="HOGENOM" id="CLU_3050180_0_0_1"/>
<keyword evidence="3" id="KW-1185">Reference proteome</keyword>
<dbReference type="VEuPathDB" id="FungiDB:CPSG_07595"/>
<evidence type="ECO:0000313" key="3">
    <source>
        <dbReference type="Proteomes" id="UP000002497"/>
    </source>
</evidence>
<proteinExistence type="predicted"/>
<reference evidence="3" key="2">
    <citation type="submission" date="2010-03" db="EMBL/GenBank/DDBJ databases">
        <title>The genome sequence of Coccidioides posadasii strain Silveira.</title>
        <authorList>
            <consortium name="The Broad Institute Genome Sequencing Center for Infectious Disease"/>
            <person name="Neafsey D."/>
            <person name="Orbach M."/>
            <person name="Henn M.R."/>
            <person name="Cole G.T."/>
            <person name="Galgiani J."/>
            <person name="Gardner M.J."/>
            <person name="Kirkland T.N."/>
            <person name="Taylor J.W."/>
            <person name="Young S.K."/>
            <person name="Zeng Q."/>
            <person name="Koehrsen M."/>
            <person name="Alvarado L."/>
            <person name="Berlin A."/>
            <person name="Borenstein D."/>
            <person name="Chapman S.B."/>
            <person name="Chen Z."/>
            <person name="Engels R."/>
            <person name="Freedman E."/>
            <person name="Gellesch M."/>
            <person name="Goldberg J."/>
            <person name="Griggs A."/>
            <person name="Gujja S."/>
            <person name="Heilman E."/>
            <person name="Heiman D."/>
            <person name="Howarth C."/>
            <person name="Jen D."/>
            <person name="Larson L."/>
            <person name="Mehta T."/>
            <person name="Neiman D."/>
            <person name="Park D."/>
            <person name="Pearson M."/>
            <person name="Richards J."/>
            <person name="Roberts A."/>
            <person name="Saif S."/>
            <person name="Shea T."/>
            <person name="Shenoy N."/>
            <person name="Sisk P."/>
            <person name="Stolte C."/>
            <person name="Sykes S."/>
            <person name="Walk T."/>
            <person name="White J."/>
            <person name="Yandava C."/>
            <person name="Haas B."/>
            <person name="Nusbaum C."/>
            <person name="Birren B."/>
        </authorList>
    </citation>
    <scope>NUCLEOTIDE SEQUENCE [LARGE SCALE GENOMIC DNA]</scope>
    <source>
        <strain evidence="3">RMSCC 757 / Silveira</strain>
    </source>
</reference>
<gene>
    <name evidence="2" type="ORF">CPSG_07595</name>
</gene>
<evidence type="ECO:0000256" key="1">
    <source>
        <dbReference type="SAM" id="MobiDB-lite"/>
    </source>
</evidence>
<feature type="region of interest" description="Disordered" evidence="1">
    <location>
        <begin position="22"/>
        <end position="54"/>
    </location>
</feature>
<reference evidence="3" key="1">
    <citation type="journal article" date="2010" name="Genome Res.">
        <title>Population genomic sequencing of Coccidioides fungi reveals recent hybridization and transposon control.</title>
        <authorList>
            <person name="Neafsey D.E."/>
            <person name="Barker B.M."/>
            <person name="Sharpton T.J."/>
            <person name="Stajich J.E."/>
            <person name="Park D.J."/>
            <person name="Whiston E."/>
            <person name="Hung C.-Y."/>
            <person name="McMahan C."/>
            <person name="White J."/>
            <person name="Sykes S."/>
            <person name="Heiman D."/>
            <person name="Young S."/>
            <person name="Zeng Q."/>
            <person name="Abouelleil A."/>
            <person name="Aftuck L."/>
            <person name="Bessette D."/>
            <person name="Brown A."/>
            <person name="FitzGerald M."/>
            <person name="Lui A."/>
            <person name="Macdonald J.P."/>
            <person name="Priest M."/>
            <person name="Orbach M.J."/>
            <person name="Galgiani J.N."/>
            <person name="Kirkland T.N."/>
            <person name="Cole G.T."/>
            <person name="Birren B.W."/>
            <person name="Henn M.R."/>
            <person name="Taylor J.W."/>
            <person name="Rounsley S.D."/>
        </authorList>
    </citation>
    <scope>NUCLEOTIDE SEQUENCE [LARGE SCALE GENOMIC DNA]</scope>
    <source>
        <strain evidence="3">RMSCC 757 / Silveira</strain>
    </source>
</reference>
<organism evidence="3">
    <name type="scientific">Coccidioides posadasii (strain RMSCC 757 / Silveira)</name>
    <name type="common">Valley fever fungus</name>
    <dbReference type="NCBI Taxonomy" id="443226"/>
    <lineage>
        <taxon>Eukaryota</taxon>
        <taxon>Fungi</taxon>
        <taxon>Dikarya</taxon>
        <taxon>Ascomycota</taxon>
        <taxon>Pezizomycotina</taxon>
        <taxon>Eurotiomycetes</taxon>
        <taxon>Eurotiomycetidae</taxon>
        <taxon>Onygenales</taxon>
        <taxon>Onygenaceae</taxon>
        <taxon>Coccidioides</taxon>
    </lineage>
</organism>
<protein>
    <submittedName>
        <fullName evidence="2">Predicted protein</fullName>
    </submittedName>
</protein>
<accession>E9DCP3</accession>
<dbReference type="AlphaFoldDB" id="E9DCP3"/>